<proteinExistence type="predicted"/>
<evidence type="ECO:0000313" key="2">
    <source>
        <dbReference type="EMBL" id="GAC73207.1"/>
    </source>
</evidence>
<evidence type="ECO:0000256" key="1">
    <source>
        <dbReference type="SAM" id="MobiDB-lite"/>
    </source>
</evidence>
<dbReference type="EMBL" id="DF196774">
    <property type="protein sequence ID" value="GAC73207.1"/>
    <property type="molecule type" value="Genomic_DNA"/>
</dbReference>
<sequence length="167" mass="17828">MAAAAVAPRPSSTTTTTTMTGMTSEGSRTLLEIQDHARLIDHHAAHTSGGAGTGSFSGSSTARAPAAGLWTAPETAHGVRGGDTSAQWTNPASWPEQRGTPAYRPIDRNLDHSRRPWANTVPETIFTVTMIGLGVQTIGLANTIFRNTVGKVESVNRFFRYQCPHEL</sequence>
<feature type="compositionally biased region" description="Low complexity" evidence="1">
    <location>
        <begin position="8"/>
        <end position="25"/>
    </location>
</feature>
<organism evidence="2 3">
    <name type="scientific">Pseudozyma antarctica (strain T-34)</name>
    <name type="common">Yeast</name>
    <name type="synonym">Candida antarctica</name>
    <dbReference type="NCBI Taxonomy" id="1151754"/>
    <lineage>
        <taxon>Eukaryota</taxon>
        <taxon>Fungi</taxon>
        <taxon>Dikarya</taxon>
        <taxon>Basidiomycota</taxon>
        <taxon>Ustilaginomycotina</taxon>
        <taxon>Ustilaginomycetes</taxon>
        <taxon>Ustilaginales</taxon>
        <taxon>Ustilaginaceae</taxon>
        <taxon>Moesziomyces</taxon>
    </lineage>
</organism>
<protein>
    <submittedName>
        <fullName evidence="2">Uncharacterized protein</fullName>
    </submittedName>
</protein>
<name>M9ME70_PSEA3</name>
<feature type="region of interest" description="Disordered" evidence="1">
    <location>
        <begin position="45"/>
        <end position="105"/>
    </location>
</feature>
<feature type="region of interest" description="Disordered" evidence="1">
    <location>
        <begin position="1"/>
        <end position="25"/>
    </location>
</feature>
<reference evidence="3" key="1">
    <citation type="journal article" date="2013" name="Genome Announc.">
        <title>Genome sequence of the basidiomycetous yeast Pseudozyma antarctica T-34, a producer of the glycolipid biosurfactants mannosylerythritol lipids.</title>
        <authorList>
            <person name="Morita T."/>
            <person name="Koike H."/>
            <person name="Koyama Y."/>
            <person name="Hagiwara H."/>
            <person name="Ito E."/>
            <person name="Fukuoka T."/>
            <person name="Imura T."/>
            <person name="Machida M."/>
            <person name="Kitamoto D."/>
        </authorList>
    </citation>
    <scope>NUCLEOTIDE SEQUENCE [LARGE SCALE GENOMIC DNA]</scope>
    <source>
        <strain evidence="3">T-34</strain>
    </source>
</reference>
<dbReference type="Proteomes" id="UP000011976">
    <property type="component" value="Unassembled WGS sequence"/>
</dbReference>
<dbReference type="AlphaFoldDB" id="M9ME70"/>
<evidence type="ECO:0000313" key="3">
    <source>
        <dbReference type="Proteomes" id="UP000011976"/>
    </source>
</evidence>
<gene>
    <name evidence="2" type="ORF">PANT_8c00127</name>
</gene>
<dbReference type="OrthoDB" id="5201563at2759"/>
<accession>M9ME70</accession>